<evidence type="ECO:0000313" key="1">
    <source>
        <dbReference type="EMBL" id="EGC19062.1"/>
    </source>
</evidence>
<gene>
    <name evidence="1" type="ORF">HMPREF9141_2313</name>
</gene>
<accession>F0F9P6</accession>
<evidence type="ECO:0000313" key="2">
    <source>
        <dbReference type="Proteomes" id="UP000005697"/>
    </source>
</evidence>
<protein>
    <submittedName>
        <fullName evidence="1">Uncharacterized protein</fullName>
    </submittedName>
</protein>
<dbReference type="STRING" id="888743.HMPREF9141_2313"/>
<dbReference type="Proteomes" id="UP000005697">
    <property type="component" value="Unassembled WGS sequence"/>
</dbReference>
<reference evidence="1 2" key="1">
    <citation type="submission" date="2011-01" db="EMBL/GenBank/DDBJ databases">
        <authorList>
            <person name="Muzny D."/>
            <person name="Qin X."/>
            <person name="Deng J."/>
            <person name="Jiang H."/>
            <person name="Liu Y."/>
            <person name="Qu J."/>
            <person name="Song X.-Z."/>
            <person name="Zhang L."/>
            <person name="Thornton R."/>
            <person name="Coyle M."/>
            <person name="Francisco L."/>
            <person name="Jackson L."/>
            <person name="Javaid M."/>
            <person name="Korchina V."/>
            <person name="Kovar C."/>
            <person name="Mata R."/>
            <person name="Mathew T."/>
            <person name="Ngo R."/>
            <person name="Nguyen L."/>
            <person name="Nguyen N."/>
            <person name="Okwuonu G."/>
            <person name="Ongeri F."/>
            <person name="Pham C."/>
            <person name="Simmons D."/>
            <person name="Wilczek-Boney K."/>
            <person name="Hale W."/>
            <person name="Jakkamsetti A."/>
            <person name="Pham P."/>
            <person name="Ruth R."/>
            <person name="San Lucas F."/>
            <person name="Warren J."/>
            <person name="Zhang J."/>
            <person name="Zhao Z."/>
            <person name="Zhou C."/>
            <person name="Zhu D."/>
            <person name="Lee S."/>
            <person name="Bess C."/>
            <person name="Blankenburg K."/>
            <person name="Forbes L."/>
            <person name="Fu Q."/>
            <person name="Gubbala S."/>
            <person name="Hirani K."/>
            <person name="Jayaseelan J.C."/>
            <person name="Lara F."/>
            <person name="Munidasa M."/>
            <person name="Palculict T."/>
            <person name="Patil S."/>
            <person name="Pu L.-L."/>
            <person name="Saada N."/>
            <person name="Tang L."/>
            <person name="Weissenberger G."/>
            <person name="Zhu Y."/>
            <person name="Hemphill L."/>
            <person name="Shang Y."/>
            <person name="Youmans B."/>
            <person name="Ayvaz T."/>
            <person name="Ross M."/>
            <person name="Santibanez J."/>
            <person name="Aqrawi P."/>
            <person name="Gross S."/>
            <person name="Joshi V."/>
            <person name="Fowler G."/>
            <person name="Nazareth L."/>
            <person name="Reid J."/>
            <person name="Worley K."/>
            <person name="Petrosino J."/>
            <person name="Highlander S."/>
            <person name="Gibbs R."/>
        </authorList>
    </citation>
    <scope>NUCLEOTIDE SEQUENCE [LARGE SCALE GENOMIC DNA]</scope>
    <source>
        <strain evidence="1 2">DSM 16608</strain>
    </source>
</reference>
<organism evidence="1 2">
    <name type="scientific">Prevotella multiformis DSM 16608</name>
    <dbReference type="NCBI Taxonomy" id="888743"/>
    <lineage>
        <taxon>Bacteria</taxon>
        <taxon>Pseudomonadati</taxon>
        <taxon>Bacteroidota</taxon>
        <taxon>Bacteroidia</taxon>
        <taxon>Bacteroidales</taxon>
        <taxon>Prevotellaceae</taxon>
        <taxon>Prevotella</taxon>
    </lineage>
</organism>
<dbReference type="AlphaFoldDB" id="F0F9P6"/>
<keyword evidence="2" id="KW-1185">Reference proteome</keyword>
<proteinExistence type="predicted"/>
<comment type="caution">
    <text evidence="1">The sequence shown here is derived from an EMBL/GenBank/DDBJ whole genome shotgun (WGS) entry which is preliminary data.</text>
</comment>
<sequence>MSAGQLSVRTSSENLYDPLFFRNFGYGFGCTRGLPDPTVLSPRAQTGTCVLDRRKRNGDRNG</sequence>
<dbReference type="EMBL" id="AEWX01000034">
    <property type="protein sequence ID" value="EGC19062.1"/>
    <property type="molecule type" value="Genomic_DNA"/>
</dbReference>
<name>F0F9P6_9BACT</name>
<dbReference type="HOGENOM" id="CLU_2900443_0_0_10"/>